<accession>A0A485KQ17</accession>
<feature type="region of interest" description="Disordered" evidence="7">
    <location>
        <begin position="138"/>
        <end position="159"/>
    </location>
</feature>
<feature type="compositionally biased region" description="Low complexity" evidence="7">
    <location>
        <begin position="221"/>
        <end position="231"/>
    </location>
</feature>
<feature type="compositionally biased region" description="Acidic residues" evidence="7">
    <location>
        <begin position="278"/>
        <end position="293"/>
    </location>
</feature>
<dbReference type="Pfam" id="PF07962">
    <property type="entry name" value="Swi3"/>
    <property type="match status" value="1"/>
</dbReference>
<dbReference type="GO" id="GO:0031297">
    <property type="term" value="P:replication fork processing"/>
    <property type="evidence" value="ECO:0007669"/>
    <property type="project" value="UniProtKB-UniRule"/>
</dbReference>
<reference evidence="9" key="2">
    <citation type="submission" date="2019-06" db="EMBL/GenBank/DDBJ databases">
        <title>Genomics analysis of Aphanomyces spp. identifies a new class of oomycete effector associated with host adaptation.</title>
        <authorList>
            <person name="Gaulin E."/>
        </authorList>
    </citation>
    <scope>NUCLEOTIDE SEQUENCE</scope>
    <source>
        <strain evidence="9">CBS 578.67</strain>
    </source>
</reference>
<dbReference type="GO" id="GO:0003677">
    <property type="term" value="F:DNA binding"/>
    <property type="evidence" value="ECO:0007669"/>
    <property type="project" value="TreeGrafter"/>
</dbReference>
<evidence type="ECO:0000256" key="4">
    <source>
        <dbReference type="ARBA" id="ARBA00023242"/>
    </source>
</evidence>
<dbReference type="InterPro" id="IPR012923">
    <property type="entry name" value="Csm3"/>
</dbReference>
<evidence type="ECO:0000313" key="10">
    <source>
        <dbReference type="EMBL" id="VFT86913.1"/>
    </source>
</evidence>
<name>A0A485KQ17_9STRA</name>
<sequence>MSGWEDSTSVLGSRLDGDSAARKRDRDLDMTGEDAPLEEEKKEGEEKPKKKKVNNFSDQHLLGSNGLPYVYARFPAIFNRAVTHGNEAEALRDLITGYKEWAYDLFPKLNFEDFITSTENVARRAVVANLMSDLRQLERKRGEPEEEEPAPPTSNEQWEAMKDYEASLAAERVERALREEQAAMEGEAEFESGRVVAQTRPSRREAESDGEAEFDFTGVQAAPRPATGAAAADDDDDGSEAEFKLPPLKPRVENEDAATKEDDVEDPVEAEVPRVDADEGDEVEAPVEPEETNAEATQPIQNMDDVLPEERIESDEV</sequence>
<evidence type="ECO:0000256" key="5">
    <source>
        <dbReference type="ARBA" id="ARBA00023306"/>
    </source>
</evidence>
<evidence type="ECO:0000256" key="3">
    <source>
        <dbReference type="ARBA" id="ARBA00022763"/>
    </source>
</evidence>
<keyword evidence="5 6" id="KW-0131">Cell cycle</keyword>
<proteinExistence type="inferred from homology"/>
<feature type="domain" description="Chromosome segregation in meiosis protein 3" evidence="8">
    <location>
        <begin position="57"/>
        <end position="136"/>
    </location>
</feature>
<dbReference type="PANTHER" id="PTHR13220:SF11">
    <property type="entry name" value="TIMELESS-INTERACTING PROTEIN"/>
    <property type="match status" value="1"/>
</dbReference>
<dbReference type="GO" id="GO:0031298">
    <property type="term" value="C:replication fork protection complex"/>
    <property type="evidence" value="ECO:0007669"/>
    <property type="project" value="TreeGrafter"/>
</dbReference>
<dbReference type="GO" id="GO:0000076">
    <property type="term" value="P:DNA replication checkpoint signaling"/>
    <property type="evidence" value="ECO:0007669"/>
    <property type="project" value="UniProtKB-UniRule"/>
</dbReference>
<evidence type="ECO:0000313" key="11">
    <source>
        <dbReference type="Proteomes" id="UP000332933"/>
    </source>
</evidence>
<dbReference type="InterPro" id="IPR040038">
    <property type="entry name" value="TIPIN/Csm3/Swi3"/>
</dbReference>
<feature type="compositionally biased region" description="Polar residues" evidence="7">
    <location>
        <begin position="1"/>
        <end position="11"/>
    </location>
</feature>
<evidence type="ECO:0000256" key="6">
    <source>
        <dbReference type="RuleBase" id="RU366049"/>
    </source>
</evidence>
<evidence type="ECO:0000313" key="9">
    <source>
        <dbReference type="EMBL" id="KAF0699399.1"/>
    </source>
</evidence>
<organism evidence="10 11">
    <name type="scientific">Aphanomyces stellatus</name>
    <dbReference type="NCBI Taxonomy" id="120398"/>
    <lineage>
        <taxon>Eukaryota</taxon>
        <taxon>Sar</taxon>
        <taxon>Stramenopiles</taxon>
        <taxon>Oomycota</taxon>
        <taxon>Saprolegniomycetes</taxon>
        <taxon>Saprolegniales</taxon>
        <taxon>Verrucalvaceae</taxon>
        <taxon>Aphanomyces</taxon>
    </lineage>
</organism>
<dbReference type="GO" id="GO:0006974">
    <property type="term" value="P:DNA damage response"/>
    <property type="evidence" value="ECO:0007669"/>
    <property type="project" value="UniProtKB-KW"/>
</dbReference>
<dbReference type="PANTHER" id="PTHR13220">
    <property type="entry name" value="TIMELESS INTERACTING-RELATED"/>
    <property type="match status" value="1"/>
</dbReference>
<keyword evidence="3 6" id="KW-0227">DNA damage</keyword>
<feature type="region of interest" description="Disordered" evidence="7">
    <location>
        <begin position="179"/>
        <end position="317"/>
    </location>
</feature>
<protein>
    <submittedName>
        <fullName evidence="10">Aste57867_10036 protein</fullName>
    </submittedName>
</protein>
<feature type="compositionally biased region" description="Basic and acidic residues" evidence="7">
    <location>
        <begin position="15"/>
        <end position="29"/>
    </location>
</feature>
<comment type="subcellular location">
    <subcellularLocation>
        <location evidence="1 6">Nucleus</location>
    </subcellularLocation>
</comment>
<feature type="compositionally biased region" description="Basic and acidic residues" evidence="7">
    <location>
        <begin position="38"/>
        <end position="48"/>
    </location>
</feature>
<comment type="function">
    <text evidence="6">Plays an important role in the control of DNA replication and the maintenance of replication fork stability.</text>
</comment>
<feature type="compositionally biased region" description="Basic and acidic residues" evidence="7">
    <location>
        <begin position="250"/>
        <end position="261"/>
    </location>
</feature>
<dbReference type="AlphaFoldDB" id="A0A485KQ17"/>
<reference evidence="10 11" key="1">
    <citation type="submission" date="2019-03" db="EMBL/GenBank/DDBJ databases">
        <authorList>
            <person name="Gaulin E."/>
            <person name="Dumas B."/>
        </authorList>
    </citation>
    <scope>NUCLEOTIDE SEQUENCE [LARGE SCALE GENOMIC DNA]</scope>
    <source>
        <strain evidence="10">CBS 568.67</strain>
    </source>
</reference>
<evidence type="ECO:0000256" key="1">
    <source>
        <dbReference type="ARBA" id="ARBA00004123"/>
    </source>
</evidence>
<keyword evidence="4 6" id="KW-0539">Nucleus</keyword>
<comment type="similarity">
    <text evidence="2 6">Belongs to the CSM3 family.</text>
</comment>
<dbReference type="EMBL" id="CAADRA010005201">
    <property type="protein sequence ID" value="VFT86913.1"/>
    <property type="molecule type" value="Genomic_DNA"/>
</dbReference>
<evidence type="ECO:0000256" key="2">
    <source>
        <dbReference type="ARBA" id="ARBA00006075"/>
    </source>
</evidence>
<gene>
    <name evidence="10" type="primary">Aste57867_10036</name>
    <name evidence="9" type="ORF">As57867_009997</name>
    <name evidence="10" type="ORF">ASTE57867_10036</name>
</gene>
<keyword evidence="11" id="KW-1185">Reference proteome</keyword>
<dbReference type="OrthoDB" id="437078at2759"/>
<dbReference type="Proteomes" id="UP000332933">
    <property type="component" value="Unassembled WGS sequence"/>
</dbReference>
<evidence type="ECO:0000259" key="8">
    <source>
        <dbReference type="Pfam" id="PF07962"/>
    </source>
</evidence>
<evidence type="ECO:0000256" key="7">
    <source>
        <dbReference type="SAM" id="MobiDB-lite"/>
    </source>
</evidence>
<dbReference type="EMBL" id="VJMH01005180">
    <property type="protein sequence ID" value="KAF0699399.1"/>
    <property type="molecule type" value="Genomic_DNA"/>
</dbReference>
<dbReference type="GO" id="GO:0043111">
    <property type="term" value="P:replication fork arrest"/>
    <property type="evidence" value="ECO:0007669"/>
    <property type="project" value="TreeGrafter"/>
</dbReference>
<feature type="region of interest" description="Disordered" evidence="7">
    <location>
        <begin position="1"/>
        <end position="58"/>
    </location>
</feature>